<dbReference type="GO" id="GO:0005975">
    <property type="term" value="P:carbohydrate metabolic process"/>
    <property type="evidence" value="ECO:0007669"/>
    <property type="project" value="InterPro"/>
</dbReference>
<dbReference type="InterPro" id="IPR011330">
    <property type="entry name" value="Glyco_hydro/deAcase_b/a-brl"/>
</dbReference>
<gene>
    <name evidence="3" type="ORF">AWM70_20155</name>
</gene>
<dbReference type="OrthoDB" id="5573484at2"/>
<dbReference type="InterPro" id="IPR054297">
    <property type="entry name" value="DUF7033"/>
</dbReference>
<feature type="region of interest" description="Disordered" evidence="1">
    <location>
        <begin position="530"/>
        <end position="596"/>
    </location>
</feature>
<dbReference type="Pfam" id="PF23019">
    <property type="entry name" value="DUF7033"/>
    <property type="match status" value="1"/>
</dbReference>
<dbReference type="AlphaFoldDB" id="A0A1B1N5B0"/>
<dbReference type="EMBL" id="CP014167">
    <property type="protein sequence ID" value="ANS76604.1"/>
    <property type="molecule type" value="Genomic_DNA"/>
</dbReference>
<evidence type="ECO:0000313" key="4">
    <source>
        <dbReference type="Proteomes" id="UP000092573"/>
    </source>
</evidence>
<evidence type="ECO:0000259" key="2">
    <source>
        <dbReference type="Pfam" id="PF23019"/>
    </source>
</evidence>
<dbReference type="Proteomes" id="UP000092573">
    <property type="component" value="Chromosome"/>
</dbReference>
<protein>
    <recommendedName>
        <fullName evidence="2">DUF7033 domain-containing protein</fullName>
    </recommendedName>
</protein>
<dbReference type="RefSeq" id="WP_068699425.1">
    <property type="nucleotide sequence ID" value="NZ_CP014167.1"/>
</dbReference>
<evidence type="ECO:0000313" key="3">
    <source>
        <dbReference type="EMBL" id="ANS76604.1"/>
    </source>
</evidence>
<dbReference type="SUPFAM" id="SSF88713">
    <property type="entry name" value="Glycoside hydrolase/deacetylase"/>
    <property type="match status" value="1"/>
</dbReference>
<accession>A0A1B1N5B0</accession>
<dbReference type="Gene3D" id="3.20.20.370">
    <property type="entry name" value="Glycoside hydrolase/deacetylase"/>
    <property type="match status" value="1"/>
</dbReference>
<dbReference type="STRING" id="1462996.AWM70_20155"/>
<organism evidence="3 4">
    <name type="scientific">Paenibacillus yonginensis</name>
    <dbReference type="NCBI Taxonomy" id="1462996"/>
    <lineage>
        <taxon>Bacteria</taxon>
        <taxon>Bacillati</taxon>
        <taxon>Bacillota</taxon>
        <taxon>Bacilli</taxon>
        <taxon>Bacillales</taxon>
        <taxon>Paenibacillaceae</taxon>
        <taxon>Paenibacillus</taxon>
    </lineage>
</organism>
<feature type="compositionally biased region" description="Basic and acidic residues" evidence="1">
    <location>
        <begin position="551"/>
        <end position="579"/>
    </location>
</feature>
<proteinExistence type="predicted"/>
<name>A0A1B1N5B0_9BACL</name>
<feature type="domain" description="DUF7033" evidence="2">
    <location>
        <begin position="181"/>
        <end position="266"/>
    </location>
</feature>
<feature type="compositionally biased region" description="Low complexity" evidence="1">
    <location>
        <begin position="534"/>
        <end position="550"/>
    </location>
</feature>
<reference evidence="3 4" key="1">
    <citation type="submission" date="2016-01" db="EMBL/GenBank/DDBJ databases">
        <title>Complete Genome Sequence of Paenibacillus yonginensis DCY84, a novel Plant Growth-Promoting Bacteria with Elicitation of Induced Systemic Resistance.</title>
        <authorList>
            <person name="Kim Y.J."/>
            <person name="Yang D.C."/>
            <person name="Sukweenadhi J."/>
        </authorList>
    </citation>
    <scope>NUCLEOTIDE SEQUENCE [LARGE SCALE GENOMIC DNA]</scope>
    <source>
        <strain evidence="3 4">DCY84</strain>
    </source>
</reference>
<dbReference type="CDD" id="cd10931">
    <property type="entry name" value="CE4_u7"/>
    <property type="match status" value="1"/>
</dbReference>
<evidence type="ECO:0000256" key="1">
    <source>
        <dbReference type="SAM" id="MobiDB-lite"/>
    </source>
</evidence>
<keyword evidence="4" id="KW-1185">Reference proteome</keyword>
<dbReference type="KEGG" id="pyg:AWM70_20155"/>
<sequence length="596" mass="67519">MLMLILRSPRQRKPERAYIYEVLLGEFLGLPYRVEYEDRSSIEITVQEDRGRGSGHGGGEAGDVTLLSRRLSAQGAWNDGGEVNGSVNGSVLELADVLFQMPEGDWLTPRSLPRLPLVHWDAGRAAGLGLELPSGLLNTRGIPVLYGLGPNAAFSSSDKEGQRSRPSRLYLERTPKGLWCGIDLFGGSFFMLTRYEELADPSGRDRHDRATAAGSIAARAGFLNRPIVNEYAELLWAGLCCLWPGLQRRKRRLRLTVSHDVDVPYLALRRSGGSLLKESLADLLRRRSLEPALRKARTLLHRAGDYRADPFNRFAWLMSLSEMAGVQSSFYFITEETAPGLDGNYTMADPEIRGLLREIHLRGHRIGLHPGYQTYLHPERITRQFGLLREAAEAVGIRQDVWGGRQHYLRWRAPDTWQHWEAAGLDYDSTLSYADQAGFRCGTCYEYPVFNLRTRQMLRLRERPLIVMDQSILHPDYMGLYGKAAVQAMRHYFEQCAAYAGEFTLLWHNSQLVRRADRRLYRDCLSWFQQGAESPGSPNSPDSPDSSRSSDSTESKRRAYAHRFKDTEEIQHNQDDKSNSDSLAVPIGFAGRRSRR</sequence>